<dbReference type="Proteomes" id="UP000249547">
    <property type="component" value="Unassembled WGS sequence"/>
</dbReference>
<sequence length="163" mass="19016">MEKYFEILLLGELNERPPISHLVKEYFENFFLEKVLAEKGIIVGGKWKVSLAIHFQEKGPMATFEDMAFANGARTIASESIKMYSAVIHYNLIKDAEKPYLQTIELIYKVVKVFITSTYKKVKPTFIDELWNEIDLNYLFSLPYPASIEEQRYFLDEVMGKQV</sequence>
<evidence type="ECO:0000313" key="1">
    <source>
        <dbReference type="EMBL" id="RAJ05513.1"/>
    </source>
</evidence>
<dbReference type="RefSeq" id="WP_111598097.1">
    <property type="nucleotide sequence ID" value="NZ_QLLL01000004.1"/>
</dbReference>
<accession>A0A327QQ87</accession>
<evidence type="ECO:0000313" key="2">
    <source>
        <dbReference type="Proteomes" id="UP000249547"/>
    </source>
</evidence>
<protein>
    <submittedName>
        <fullName evidence="1">Uncharacterized protein</fullName>
    </submittedName>
</protein>
<dbReference type="EMBL" id="QLLL01000004">
    <property type="protein sequence ID" value="RAJ05513.1"/>
    <property type="molecule type" value="Genomic_DNA"/>
</dbReference>
<comment type="caution">
    <text evidence="1">The sequence shown here is derived from an EMBL/GenBank/DDBJ whole genome shotgun (WGS) entry which is preliminary data.</text>
</comment>
<proteinExistence type="predicted"/>
<organism evidence="1 2">
    <name type="scientific">Chitinophaga skermanii</name>
    <dbReference type="NCBI Taxonomy" id="331697"/>
    <lineage>
        <taxon>Bacteria</taxon>
        <taxon>Pseudomonadati</taxon>
        <taxon>Bacteroidota</taxon>
        <taxon>Chitinophagia</taxon>
        <taxon>Chitinophagales</taxon>
        <taxon>Chitinophagaceae</taxon>
        <taxon>Chitinophaga</taxon>
    </lineage>
</organism>
<name>A0A327QQ87_9BACT</name>
<dbReference type="OrthoDB" id="679776at2"/>
<gene>
    <name evidence="1" type="ORF">LX64_02673</name>
</gene>
<keyword evidence="2" id="KW-1185">Reference proteome</keyword>
<dbReference type="AlphaFoldDB" id="A0A327QQ87"/>
<reference evidence="1 2" key="1">
    <citation type="submission" date="2018-06" db="EMBL/GenBank/DDBJ databases">
        <title>Genomic Encyclopedia of Archaeal and Bacterial Type Strains, Phase II (KMG-II): from individual species to whole genera.</title>
        <authorList>
            <person name="Goeker M."/>
        </authorList>
    </citation>
    <scope>NUCLEOTIDE SEQUENCE [LARGE SCALE GENOMIC DNA]</scope>
    <source>
        <strain evidence="1 2">DSM 23857</strain>
    </source>
</reference>